<gene>
    <name evidence="1" type="primary">Acey_s0232.g3064</name>
    <name evidence="1" type="ORF">Y032_0232g3064</name>
</gene>
<sequence>MPTGVTPYAQHKNDFRYFCPETGRNMPTRVTPYAQHKDDNRFGRGTDLLILSIFPLSLGGGQGCVYRGSLMC</sequence>
<organism evidence="1 2">
    <name type="scientific">Ancylostoma ceylanicum</name>
    <dbReference type="NCBI Taxonomy" id="53326"/>
    <lineage>
        <taxon>Eukaryota</taxon>
        <taxon>Metazoa</taxon>
        <taxon>Ecdysozoa</taxon>
        <taxon>Nematoda</taxon>
        <taxon>Chromadorea</taxon>
        <taxon>Rhabditida</taxon>
        <taxon>Rhabditina</taxon>
        <taxon>Rhabditomorpha</taxon>
        <taxon>Strongyloidea</taxon>
        <taxon>Ancylostomatidae</taxon>
        <taxon>Ancylostomatinae</taxon>
        <taxon>Ancylostoma</taxon>
    </lineage>
</organism>
<dbReference type="Proteomes" id="UP000024635">
    <property type="component" value="Unassembled WGS sequence"/>
</dbReference>
<name>A0A016SGH7_9BILA</name>
<comment type="caution">
    <text evidence="1">The sequence shown here is derived from an EMBL/GenBank/DDBJ whole genome shotgun (WGS) entry which is preliminary data.</text>
</comment>
<dbReference type="OrthoDB" id="5859806at2759"/>
<protein>
    <submittedName>
        <fullName evidence="1">Uncharacterized protein</fullName>
    </submittedName>
</protein>
<proteinExistence type="predicted"/>
<keyword evidence="2" id="KW-1185">Reference proteome</keyword>
<accession>A0A016SGH7</accession>
<reference evidence="2" key="1">
    <citation type="journal article" date="2015" name="Nat. Genet.">
        <title>The genome and transcriptome of the zoonotic hookworm Ancylostoma ceylanicum identify infection-specific gene families.</title>
        <authorList>
            <person name="Schwarz E.M."/>
            <person name="Hu Y."/>
            <person name="Antoshechkin I."/>
            <person name="Miller M.M."/>
            <person name="Sternberg P.W."/>
            <person name="Aroian R.V."/>
        </authorList>
    </citation>
    <scope>NUCLEOTIDE SEQUENCE</scope>
    <source>
        <strain evidence="2">HY135</strain>
    </source>
</reference>
<dbReference type="AlphaFoldDB" id="A0A016SGH7"/>
<dbReference type="EMBL" id="JARK01001568">
    <property type="protein sequence ID" value="EYB89451.1"/>
    <property type="molecule type" value="Genomic_DNA"/>
</dbReference>
<evidence type="ECO:0000313" key="1">
    <source>
        <dbReference type="EMBL" id="EYB89451.1"/>
    </source>
</evidence>
<evidence type="ECO:0000313" key="2">
    <source>
        <dbReference type="Proteomes" id="UP000024635"/>
    </source>
</evidence>